<keyword evidence="1" id="KW-0808">Transferase</keyword>
<dbReference type="PROSITE" id="PS50921">
    <property type="entry name" value="ANTAR"/>
    <property type="match status" value="1"/>
</dbReference>
<dbReference type="AlphaFoldDB" id="M0QGH3"/>
<evidence type="ECO:0000313" key="7">
    <source>
        <dbReference type="Proteomes" id="UP000011666"/>
    </source>
</evidence>
<dbReference type="eggNOG" id="COG2203">
    <property type="taxonomic scope" value="Bacteria"/>
</dbReference>
<evidence type="ECO:0000256" key="1">
    <source>
        <dbReference type="ARBA" id="ARBA00022679"/>
    </source>
</evidence>
<organism evidence="6 7">
    <name type="scientific">Gordonia soli NBRC 108243</name>
    <dbReference type="NCBI Taxonomy" id="1223545"/>
    <lineage>
        <taxon>Bacteria</taxon>
        <taxon>Bacillati</taxon>
        <taxon>Actinomycetota</taxon>
        <taxon>Actinomycetes</taxon>
        <taxon>Mycobacteriales</taxon>
        <taxon>Gordoniaceae</taxon>
        <taxon>Gordonia</taxon>
    </lineage>
</organism>
<dbReference type="InterPro" id="IPR003018">
    <property type="entry name" value="GAF"/>
</dbReference>
<keyword evidence="2" id="KW-0418">Kinase</keyword>
<name>M0QGH3_9ACTN</name>
<keyword evidence="4" id="KW-0804">Transcription</keyword>
<protein>
    <recommendedName>
        <fullName evidence="5">ANTAR domain-containing protein</fullName>
    </recommendedName>
</protein>
<evidence type="ECO:0000259" key="5">
    <source>
        <dbReference type="PROSITE" id="PS50921"/>
    </source>
</evidence>
<gene>
    <name evidence="6" type="ORF">GS4_08_01340</name>
</gene>
<keyword evidence="3" id="KW-0805">Transcription regulation</keyword>
<keyword evidence="7" id="KW-1185">Reference proteome</keyword>
<dbReference type="InterPro" id="IPR005561">
    <property type="entry name" value="ANTAR"/>
</dbReference>
<evidence type="ECO:0000313" key="6">
    <source>
        <dbReference type="EMBL" id="GAC67549.1"/>
    </source>
</evidence>
<dbReference type="RefSeq" id="WP_007618831.1">
    <property type="nucleotide sequence ID" value="NZ_BANX01000008.1"/>
</dbReference>
<sequence>MVDNVHQAIADLVRTMHAVPESPENESAVLASITEGAVNFVPGAQYAGVLLVDKKKNFETLAPTHPVVVEADQIQKDTDEGPCLEAAWEHSMILVSDMEHDLRFPAFSARTIAETTLRSGLSFQLFTHQGTMGALNIFADEPNVFDENSEEIGLLFATHAALALRAARQQQNFRSALASRDIIGQAKGMIMERFSIDSVAAFELLRRLSQESNTPLVSVAANLVDAEVPTPEHS</sequence>
<dbReference type="Proteomes" id="UP000011666">
    <property type="component" value="Unassembled WGS sequence"/>
</dbReference>
<dbReference type="Pfam" id="PF03861">
    <property type="entry name" value="ANTAR"/>
    <property type="match status" value="1"/>
</dbReference>
<dbReference type="InterPro" id="IPR036388">
    <property type="entry name" value="WH-like_DNA-bd_sf"/>
</dbReference>
<evidence type="ECO:0000256" key="3">
    <source>
        <dbReference type="ARBA" id="ARBA00023015"/>
    </source>
</evidence>
<dbReference type="GO" id="GO:0016301">
    <property type="term" value="F:kinase activity"/>
    <property type="evidence" value="ECO:0007669"/>
    <property type="project" value="UniProtKB-KW"/>
</dbReference>
<dbReference type="GO" id="GO:0003723">
    <property type="term" value="F:RNA binding"/>
    <property type="evidence" value="ECO:0007669"/>
    <property type="project" value="InterPro"/>
</dbReference>
<feature type="domain" description="ANTAR" evidence="5">
    <location>
        <begin position="163"/>
        <end position="224"/>
    </location>
</feature>
<dbReference type="EMBL" id="BANX01000008">
    <property type="protein sequence ID" value="GAC67549.1"/>
    <property type="molecule type" value="Genomic_DNA"/>
</dbReference>
<dbReference type="Gene3D" id="3.30.450.40">
    <property type="match status" value="1"/>
</dbReference>
<dbReference type="STRING" id="1223545.GS4_08_01340"/>
<dbReference type="eggNOG" id="COG3707">
    <property type="taxonomic scope" value="Bacteria"/>
</dbReference>
<dbReference type="InterPro" id="IPR029016">
    <property type="entry name" value="GAF-like_dom_sf"/>
</dbReference>
<dbReference type="SMART" id="SM01012">
    <property type="entry name" value="ANTAR"/>
    <property type="match status" value="1"/>
</dbReference>
<dbReference type="Gene3D" id="1.10.10.10">
    <property type="entry name" value="Winged helix-like DNA-binding domain superfamily/Winged helix DNA-binding domain"/>
    <property type="match status" value="1"/>
</dbReference>
<evidence type="ECO:0000256" key="2">
    <source>
        <dbReference type="ARBA" id="ARBA00022777"/>
    </source>
</evidence>
<evidence type="ECO:0000256" key="4">
    <source>
        <dbReference type="ARBA" id="ARBA00023163"/>
    </source>
</evidence>
<dbReference type="InterPro" id="IPR011006">
    <property type="entry name" value="CheY-like_superfamily"/>
</dbReference>
<dbReference type="SUPFAM" id="SSF52172">
    <property type="entry name" value="CheY-like"/>
    <property type="match status" value="1"/>
</dbReference>
<reference evidence="6 7" key="1">
    <citation type="submission" date="2013-01" db="EMBL/GenBank/DDBJ databases">
        <title>Whole genome shotgun sequence of Gordonia soli NBRC 108243.</title>
        <authorList>
            <person name="Isaki-Nakamura S."/>
            <person name="Hosoyama A."/>
            <person name="Tsuchikane K."/>
            <person name="Ando Y."/>
            <person name="Baba S."/>
            <person name="Ohji S."/>
            <person name="Hamada M."/>
            <person name="Tamura T."/>
            <person name="Yamazoe A."/>
            <person name="Yamazaki S."/>
            <person name="Fujita N."/>
        </authorList>
    </citation>
    <scope>NUCLEOTIDE SEQUENCE [LARGE SCALE GENOMIC DNA]</scope>
    <source>
        <strain evidence="6 7">NBRC 108243</strain>
    </source>
</reference>
<dbReference type="OrthoDB" id="4629915at2"/>
<dbReference type="PIRSF" id="PIRSF036625">
    <property type="entry name" value="GAF_ANTAR"/>
    <property type="match status" value="1"/>
</dbReference>
<comment type="caution">
    <text evidence="6">The sequence shown here is derived from an EMBL/GenBank/DDBJ whole genome shotgun (WGS) entry which is preliminary data.</text>
</comment>
<accession>M0QGH3</accession>
<proteinExistence type="predicted"/>
<dbReference type="InterPro" id="IPR012074">
    <property type="entry name" value="GAF_ANTAR"/>
</dbReference>
<dbReference type="SUPFAM" id="SSF55781">
    <property type="entry name" value="GAF domain-like"/>
    <property type="match status" value="1"/>
</dbReference>
<dbReference type="SMART" id="SM00065">
    <property type="entry name" value="GAF"/>
    <property type="match status" value="1"/>
</dbReference>
<dbReference type="Pfam" id="PF13185">
    <property type="entry name" value="GAF_2"/>
    <property type="match status" value="1"/>
</dbReference>